<dbReference type="GeneID" id="14876716"/>
<dbReference type="RefSeq" id="XP_004362520.1">
    <property type="nucleotide sequence ID" value="XM_004362463.1"/>
</dbReference>
<evidence type="ECO:0000313" key="2">
    <source>
        <dbReference type="Proteomes" id="UP000007797"/>
    </source>
</evidence>
<dbReference type="Proteomes" id="UP000007797">
    <property type="component" value="Unassembled WGS sequence"/>
</dbReference>
<accession>F4PIU0</accession>
<dbReference type="EMBL" id="GL883006">
    <property type="protein sequence ID" value="EGG24669.1"/>
    <property type="molecule type" value="Genomic_DNA"/>
</dbReference>
<dbReference type="KEGG" id="dfa:DFA_02913"/>
<proteinExistence type="predicted"/>
<dbReference type="AlphaFoldDB" id="F4PIU0"/>
<evidence type="ECO:0000313" key="1">
    <source>
        <dbReference type="EMBL" id="EGG24669.1"/>
    </source>
</evidence>
<organism evidence="1 2">
    <name type="scientific">Cavenderia fasciculata</name>
    <name type="common">Slime mold</name>
    <name type="synonym">Dictyostelium fasciculatum</name>
    <dbReference type="NCBI Taxonomy" id="261658"/>
    <lineage>
        <taxon>Eukaryota</taxon>
        <taxon>Amoebozoa</taxon>
        <taxon>Evosea</taxon>
        <taxon>Eumycetozoa</taxon>
        <taxon>Dictyostelia</taxon>
        <taxon>Acytosteliales</taxon>
        <taxon>Cavenderiaceae</taxon>
        <taxon>Cavenderia</taxon>
    </lineage>
</organism>
<gene>
    <name evidence="1" type="ORF">DFA_02913</name>
</gene>
<protein>
    <submittedName>
        <fullName evidence="1">Uncharacterized protein</fullName>
    </submittedName>
</protein>
<sequence>MVYHLPSIATTATYISPKQAKDQCWVYGDSNFTSYLVTLDSKQESDIIKPYLYEYSKTISEVLVSGRDIGNGNYSYSSGPQTNKTLFNMFTGQCWEIYCHHWDNSKNNLDALTQMQDPDKEQIYDLQESIQNEQPINPINVRIFFQGKEHLYNSGVTIYSIENHLGLSKARGDPIYQNTVEEEPKKQNVRLCNFL</sequence>
<keyword evidence="2" id="KW-1185">Reference proteome</keyword>
<name>F4PIU0_CACFS</name>
<reference evidence="2" key="1">
    <citation type="journal article" date="2011" name="Genome Res.">
        <title>Phylogeny-wide analysis of social amoeba genomes highlights ancient origins for complex intercellular communication.</title>
        <authorList>
            <person name="Heidel A.J."/>
            <person name="Lawal H.M."/>
            <person name="Felder M."/>
            <person name="Schilde C."/>
            <person name="Helps N.R."/>
            <person name="Tunggal B."/>
            <person name="Rivero F."/>
            <person name="John U."/>
            <person name="Schleicher M."/>
            <person name="Eichinger L."/>
            <person name="Platzer M."/>
            <person name="Noegel A.A."/>
            <person name="Schaap P."/>
            <person name="Gloeckner G."/>
        </authorList>
    </citation>
    <scope>NUCLEOTIDE SEQUENCE [LARGE SCALE GENOMIC DNA]</scope>
    <source>
        <strain evidence="2">SH3</strain>
    </source>
</reference>